<evidence type="ECO:0000313" key="8">
    <source>
        <dbReference type="EMBL" id="HJC42709.1"/>
    </source>
</evidence>
<dbReference type="PANTHER" id="PTHR30511:SF0">
    <property type="entry name" value="ALANINE RACEMASE, CATABOLIC-RELATED"/>
    <property type="match status" value="1"/>
</dbReference>
<feature type="modified residue" description="N6-(pyridoxal phosphate)lysine" evidence="4 5">
    <location>
        <position position="38"/>
    </location>
</feature>
<dbReference type="EC" id="5.1.1.1" evidence="4"/>
<sequence length="384" mass="42196">MHETDRAWISINEENLLNNMEELQRLSGAGCALMPAVKANAYGHGDVLVSRILQDAGIRNYCVASVDEGIRLRQAGISGQILILGYTHPDGFAELMHYSLTQTAVDLDYAGRLSAYAGKVSCGSTAGNCDTIAVHVDVDTGMHRLGIPYDRLELIEKVWKLQNLRVTGMFSHLCVSDGLTDTEDKYTREQIHRFDQVTDYLHKKGIRGFKCHIQGSYGLLNYPEYSYDFSRPGIALYGCLSSADDRVRTANRLKPVLSLKARVASVKELPAGESAGYGLTYTADNTRRLAIVSAGYADGIPRSLSNCGETLVKGRKVPIIGRICMDQLTLDVTDVPEILPGDEAVFIGRSGKYRFTAEDMAEKAGTITNEILSRLGSRLHRVVI</sequence>
<dbReference type="Pfam" id="PF00842">
    <property type="entry name" value="Ala_racemase_C"/>
    <property type="match status" value="1"/>
</dbReference>
<evidence type="ECO:0000256" key="1">
    <source>
        <dbReference type="ARBA" id="ARBA00001933"/>
    </source>
</evidence>
<feature type="binding site" evidence="4 6">
    <location>
        <position position="144"/>
    </location>
    <ligand>
        <name>substrate</name>
    </ligand>
</feature>
<evidence type="ECO:0000256" key="5">
    <source>
        <dbReference type="PIRSR" id="PIRSR600821-50"/>
    </source>
</evidence>
<dbReference type="InterPro" id="IPR001608">
    <property type="entry name" value="Ala_racemase_N"/>
</dbReference>
<dbReference type="SUPFAM" id="SSF50621">
    <property type="entry name" value="Alanine racemase C-terminal domain-like"/>
    <property type="match status" value="1"/>
</dbReference>
<dbReference type="PRINTS" id="PR00992">
    <property type="entry name" value="ALARACEMASE"/>
</dbReference>
<organism evidence="8 9">
    <name type="scientific">Candidatus Mediterraneibacter gallistercoris</name>
    <dbReference type="NCBI Taxonomy" id="2838671"/>
    <lineage>
        <taxon>Bacteria</taxon>
        <taxon>Bacillati</taxon>
        <taxon>Bacillota</taxon>
        <taxon>Clostridia</taxon>
        <taxon>Lachnospirales</taxon>
        <taxon>Lachnospiraceae</taxon>
        <taxon>Mediterraneibacter</taxon>
    </lineage>
</organism>
<gene>
    <name evidence="8" type="primary">vanT</name>
    <name evidence="8" type="ORF">H9756_03350</name>
</gene>
<dbReference type="GO" id="GO:0008784">
    <property type="term" value="F:alanine racemase activity"/>
    <property type="evidence" value="ECO:0007669"/>
    <property type="project" value="UniProtKB-UniRule"/>
</dbReference>
<dbReference type="InterPro" id="IPR009006">
    <property type="entry name" value="Ala_racemase/Decarboxylase_C"/>
</dbReference>
<evidence type="ECO:0000313" key="9">
    <source>
        <dbReference type="Proteomes" id="UP000823895"/>
    </source>
</evidence>
<comment type="similarity">
    <text evidence="4">Belongs to the alanine racemase family.</text>
</comment>
<comment type="cofactor">
    <cofactor evidence="1 4 5">
        <name>pyridoxal 5'-phosphate</name>
        <dbReference type="ChEBI" id="CHEBI:597326"/>
    </cofactor>
</comment>
<protein>
    <recommendedName>
        <fullName evidence="4">Alanine racemase</fullName>
        <ecNumber evidence="4">5.1.1.1</ecNumber>
    </recommendedName>
</protein>
<feature type="domain" description="Alanine racemase C-terminal" evidence="7">
    <location>
        <begin position="256"/>
        <end position="384"/>
    </location>
</feature>
<dbReference type="InterPro" id="IPR020622">
    <property type="entry name" value="Ala_racemase_pyridoxalP-BS"/>
</dbReference>
<feature type="active site" description="Proton acceptor; specific for D-alanine" evidence="4">
    <location>
        <position position="38"/>
    </location>
</feature>
<evidence type="ECO:0000256" key="6">
    <source>
        <dbReference type="PIRSR" id="PIRSR600821-52"/>
    </source>
</evidence>
<dbReference type="SMART" id="SM01005">
    <property type="entry name" value="Ala_racemase_C"/>
    <property type="match status" value="1"/>
</dbReference>
<dbReference type="Pfam" id="PF01168">
    <property type="entry name" value="Ala_racemase_N"/>
    <property type="match status" value="1"/>
</dbReference>
<comment type="caution">
    <text evidence="8">The sequence shown here is derived from an EMBL/GenBank/DDBJ whole genome shotgun (WGS) entry which is preliminary data.</text>
</comment>
<evidence type="ECO:0000256" key="4">
    <source>
        <dbReference type="HAMAP-Rule" id="MF_01201"/>
    </source>
</evidence>
<dbReference type="InterPro" id="IPR011079">
    <property type="entry name" value="Ala_racemase_C"/>
</dbReference>
<dbReference type="PANTHER" id="PTHR30511">
    <property type="entry name" value="ALANINE RACEMASE"/>
    <property type="match status" value="1"/>
</dbReference>
<evidence type="ECO:0000256" key="3">
    <source>
        <dbReference type="ARBA" id="ARBA00023235"/>
    </source>
</evidence>
<name>A0A9D2P3B3_9FIRM</name>
<evidence type="ECO:0000256" key="2">
    <source>
        <dbReference type="ARBA" id="ARBA00022898"/>
    </source>
</evidence>
<proteinExistence type="inferred from homology"/>
<feature type="active site" description="Proton acceptor; specific for L-alanine" evidence="4">
    <location>
        <position position="277"/>
    </location>
</feature>
<comment type="function">
    <text evidence="4">Catalyzes the interconversion of L-alanine and D-alanine. May also act on other amino acids.</text>
</comment>
<accession>A0A9D2P3B3</accession>
<comment type="pathway">
    <text evidence="4">Amino-acid biosynthesis; D-alanine biosynthesis; D-alanine from L-alanine: step 1/1.</text>
</comment>
<dbReference type="GO" id="GO:0030170">
    <property type="term" value="F:pyridoxal phosphate binding"/>
    <property type="evidence" value="ECO:0007669"/>
    <property type="project" value="UniProtKB-UniRule"/>
</dbReference>
<comment type="catalytic activity">
    <reaction evidence="4">
        <text>L-alanine = D-alanine</text>
        <dbReference type="Rhea" id="RHEA:20249"/>
        <dbReference type="ChEBI" id="CHEBI:57416"/>
        <dbReference type="ChEBI" id="CHEBI:57972"/>
        <dbReference type="EC" id="5.1.1.1"/>
    </reaction>
</comment>
<dbReference type="EMBL" id="DWWI01000073">
    <property type="protein sequence ID" value="HJC42709.1"/>
    <property type="molecule type" value="Genomic_DNA"/>
</dbReference>
<reference evidence="8" key="1">
    <citation type="journal article" date="2021" name="PeerJ">
        <title>Extensive microbial diversity within the chicken gut microbiome revealed by metagenomics and culture.</title>
        <authorList>
            <person name="Gilroy R."/>
            <person name="Ravi A."/>
            <person name="Getino M."/>
            <person name="Pursley I."/>
            <person name="Horton D.L."/>
            <person name="Alikhan N.F."/>
            <person name="Baker D."/>
            <person name="Gharbi K."/>
            <person name="Hall N."/>
            <person name="Watson M."/>
            <person name="Adriaenssens E.M."/>
            <person name="Foster-Nyarko E."/>
            <person name="Jarju S."/>
            <person name="Secka A."/>
            <person name="Antonio M."/>
            <person name="Oren A."/>
            <person name="Chaudhuri R.R."/>
            <person name="La Ragione R."/>
            <person name="Hildebrand F."/>
            <person name="Pallen M.J."/>
        </authorList>
    </citation>
    <scope>NUCLEOTIDE SEQUENCE</scope>
    <source>
        <strain evidence="8">CHK165-2605</strain>
    </source>
</reference>
<dbReference type="PROSITE" id="PS00395">
    <property type="entry name" value="ALANINE_RACEMASE"/>
    <property type="match status" value="1"/>
</dbReference>
<reference evidence="8" key="2">
    <citation type="submission" date="2021-04" db="EMBL/GenBank/DDBJ databases">
        <authorList>
            <person name="Gilroy R."/>
        </authorList>
    </citation>
    <scope>NUCLEOTIDE SEQUENCE</scope>
    <source>
        <strain evidence="8">CHK165-2605</strain>
    </source>
</reference>
<dbReference type="Proteomes" id="UP000823895">
    <property type="component" value="Unassembled WGS sequence"/>
</dbReference>
<keyword evidence="3 4" id="KW-0413">Isomerase</keyword>
<dbReference type="AlphaFoldDB" id="A0A9D2P3B3"/>
<feature type="binding site" evidence="4 6">
    <location>
        <position position="325"/>
    </location>
    <ligand>
        <name>substrate</name>
    </ligand>
</feature>
<dbReference type="NCBIfam" id="NF033131">
    <property type="entry name" value="vanT-G-Cterm"/>
    <property type="match status" value="1"/>
</dbReference>
<dbReference type="GO" id="GO:0005829">
    <property type="term" value="C:cytosol"/>
    <property type="evidence" value="ECO:0007669"/>
    <property type="project" value="TreeGrafter"/>
</dbReference>
<dbReference type="InterPro" id="IPR000821">
    <property type="entry name" value="Ala_racemase"/>
</dbReference>
<keyword evidence="2 4" id="KW-0663">Pyridoxal phosphate</keyword>
<dbReference type="HAMAP" id="MF_01201">
    <property type="entry name" value="Ala_racemase"/>
    <property type="match status" value="1"/>
</dbReference>
<dbReference type="SUPFAM" id="SSF51419">
    <property type="entry name" value="PLP-binding barrel"/>
    <property type="match status" value="1"/>
</dbReference>
<dbReference type="Gene3D" id="2.40.37.10">
    <property type="entry name" value="Lyase, Ornithine Decarboxylase, Chain A, domain 1"/>
    <property type="match status" value="1"/>
</dbReference>
<dbReference type="FunFam" id="3.20.20.10:FF:000002">
    <property type="entry name" value="Alanine racemase"/>
    <property type="match status" value="1"/>
</dbReference>
<dbReference type="InterPro" id="IPR029066">
    <property type="entry name" value="PLP-binding_barrel"/>
</dbReference>
<dbReference type="NCBIfam" id="TIGR00492">
    <property type="entry name" value="alr"/>
    <property type="match status" value="1"/>
</dbReference>
<dbReference type="GO" id="GO:0030632">
    <property type="term" value="P:D-alanine biosynthetic process"/>
    <property type="evidence" value="ECO:0007669"/>
    <property type="project" value="UniProtKB-UniRule"/>
</dbReference>
<dbReference type="Gene3D" id="3.20.20.10">
    <property type="entry name" value="Alanine racemase"/>
    <property type="match status" value="1"/>
</dbReference>
<evidence type="ECO:0000259" key="7">
    <source>
        <dbReference type="SMART" id="SM01005"/>
    </source>
</evidence>